<evidence type="ECO:0000313" key="13">
    <source>
        <dbReference type="EMBL" id="SSD60952.1"/>
    </source>
</evidence>
<dbReference type="Proteomes" id="UP000262825">
    <property type="component" value="Unassembled WGS sequence"/>
</dbReference>
<dbReference type="GO" id="GO:0005886">
    <property type="term" value="C:plasma membrane"/>
    <property type="evidence" value="ECO:0007669"/>
    <property type="project" value="UniProtKB-SubCell"/>
</dbReference>
<dbReference type="PANTHER" id="PTHR22914:SF9">
    <property type="entry name" value="CHITIN SYNTHASE 1"/>
    <property type="match status" value="1"/>
</dbReference>
<dbReference type="SUPFAM" id="SSF53448">
    <property type="entry name" value="Nucleotide-diphospho-sugar transferases"/>
    <property type="match status" value="1"/>
</dbReference>
<evidence type="ECO:0000313" key="14">
    <source>
        <dbReference type="Proteomes" id="UP000262825"/>
    </source>
</evidence>
<dbReference type="GO" id="GO:0004100">
    <property type="term" value="F:chitin synthase activity"/>
    <property type="evidence" value="ECO:0007669"/>
    <property type="project" value="UniProtKB-EC"/>
</dbReference>
<feature type="compositionally biased region" description="Low complexity" evidence="10">
    <location>
        <begin position="357"/>
        <end position="371"/>
    </location>
</feature>
<protein>
    <recommendedName>
        <fullName evidence="2">chitin synthase</fullName>
        <ecNumber evidence="2">2.4.1.16</ecNumber>
    </recommendedName>
</protein>
<evidence type="ECO:0000256" key="5">
    <source>
        <dbReference type="ARBA" id="ARBA00022679"/>
    </source>
</evidence>
<dbReference type="InterPro" id="IPR013616">
    <property type="entry name" value="Chitin_synth_N"/>
</dbReference>
<feature type="transmembrane region" description="Helical" evidence="11">
    <location>
        <begin position="1115"/>
        <end position="1136"/>
    </location>
</feature>
<feature type="transmembrane region" description="Helical" evidence="11">
    <location>
        <begin position="1165"/>
        <end position="1190"/>
    </location>
</feature>
<keyword evidence="5" id="KW-0808">Transferase</keyword>
<evidence type="ECO:0000256" key="7">
    <source>
        <dbReference type="ARBA" id="ARBA00022989"/>
    </source>
</evidence>
<keyword evidence="3" id="KW-1003">Cell membrane</keyword>
<proteinExistence type="predicted"/>
<keyword evidence="4" id="KW-0328">Glycosyltransferase</keyword>
<evidence type="ECO:0000256" key="9">
    <source>
        <dbReference type="ARBA" id="ARBA00023316"/>
    </source>
</evidence>
<dbReference type="EMBL" id="UFAJ01000512">
    <property type="protein sequence ID" value="SSD60952.1"/>
    <property type="molecule type" value="Genomic_DNA"/>
</dbReference>
<dbReference type="Pfam" id="PF01644">
    <property type="entry name" value="Chitin_synth_1"/>
    <property type="match status" value="1"/>
</dbReference>
<accession>A0A376B8F8</accession>
<dbReference type="GO" id="GO:0030428">
    <property type="term" value="C:cell septum"/>
    <property type="evidence" value="ECO:0007669"/>
    <property type="project" value="TreeGrafter"/>
</dbReference>
<dbReference type="EC" id="2.4.1.16" evidence="2"/>
<keyword evidence="8 11" id="KW-0472">Membrane</keyword>
<dbReference type="AlphaFoldDB" id="A0A376B8F8"/>
<dbReference type="Pfam" id="PF08407">
    <property type="entry name" value="Chitin_synth_1N"/>
    <property type="match status" value="1"/>
</dbReference>
<dbReference type="VEuPathDB" id="FungiDB:SCODWIG_02713"/>
<keyword evidence="6 11" id="KW-0812">Transmembrane</keyword>
<evidence type="ECO:0000256" key="8">
    <source>
        <dbReference type="ARBA" id="ARBA00023136"/>
    </source>
</evidence>
<dbReference type="InterPro" id="IPR004835">
    <property type="entry name" value="Chitin_synth"/>
</dbReference>
<feature type="region of interest" description="Disordered" evidence="10">
    <location>
        <begin position="1"/>
        <end position="41"/>
    </location>
</feature>
<keyword evidence="14" id="KW-1185">Reference proteome</keyword>
<feature type="domain" description="Chitin synthase N-terminal" evidence="12">
    <location>
        <begin position="449"/>
        <end position="522"/>
    </location>
</feature>
<sequence>MSYKNISNTDDTDQNQKKYNNSTNNDTDISSPTDPYGSFIKKFENNQNDTQSSFGVSSNHYSDIFNTNNNTNLASNTNSAYNNIINYNHGNTNNNNNNNNMNEAYQLHDFDEFEINRHTEPLNFSQHSNSSIKLPKTTTTTATNTDTDNYYNNNPLPSITVIPATSNINHNLTQSTINSPSGTVIPNTKPITYNRPSFEYDTNANVDNRDSFISTTNNSETRLVPPSPEIHPLFIKRNPTSNDSYINDGNSIIHGNTNNFDEVTSIFNLNGDLEGGPIEQQGDDYPINSYINKQGNMVNPYSQKNTFINPETYQMFHTNTHDNVNRNLSLAYKGRSTNKSPSRNKNLEQHFDLGEYSNSNKNNSRNFANSSYDNEENDGFNEDDEYDIDSQEGSYEYETEDEDDSSTHTSLTKKYSATGETEYEAKDDDTASSKVLSVGKKGFPQRLRTVRRFLLDNGNFVFDCPLSESLLSNYAKSVDDPSKLSNEFKFMRYQAVTCEPHLFSQENFTLRQLKFLVPRRTELFIVITMYNEDEILLSRTLKGVFDNIRHTLKKKNSLTWGADAWKKIVVCIVSDGRSKINPRSLALLSALGCYQDGFAKSEINGKQVITHVYEHTTKVNIASVDENGVQLVCDQTTVPVQLLFCLKENNQKKINSHRWAIEAFAESLQPNVIVLLDAGTKPGKDSIYELWKEFEDPQVGGACGEIRVDLGGSFKDLFNPLVAAQNFEYKLSNILDKTTESNFGFITVLPGAFSAYRFEALKGEPLQKYFMGDNMQSIKLFLSNMYLAEDRILCFEIVTKKQSNWVLRYCRSSYGETDVPSRIPEFILQRRRWMNGSFFASLYSFVHCHKIWTSGQSFLRKIGLTIESLYLFFNTLISWFSLSSFFLVFRILTLSIAISYYDIVCFRILSMILYWLYCLTLLTTFILSLGNKPKGTPTFYLIVFIFFAILFIYVVFCSIYLSVNTVEDVVDEDHVTFTSLMKSEPFRDLIVSMGSTYVLYFASSVIALQPWHMFTSFIQYLLLSPSYINVLNIYAFANVHDISWGTKGSVAAKSLGKVESKKDGSVKTEIPISAAEIENNYQKFIKELSTAPAVNSESEPSLDEKKTSYYAMVRSIILIVWSVSNFAVVAVVLEIGSLSEFQNMQKDDTKDVTSTVTILGRRSTIYFSVILWLVAAMAAIRFIGCSLYMLKRSCKKLFTRRQY</sequence>
<evidence type="ECO:0000256" key="1">
    <source>
        <dbReference type="ARBA" id="ARBA00004651"/>
    </source>
</evidence>
<evidence type="ECO:0000256" key="2">
    <source>
        <dbReference type="ARBA" id="ARBA00012543"/>
    </source>
</evidence>
<feature type="compositionally biased region" description="Acidic residues" evidence="10">
    <location>
        <begin position="373"/>
        <end position="404"/>
    </location>
</feature>
<evidence type="ECO:0000256" key="4">
    <source>
        <dbReference type="ARBA" id="ARBA00022676"/>
    </source>
</evidence>
<dbReference type="GO" id="GO:0071555">
    <property type="term" value="P:cell wall organization"/>
    <property type="evidence" value="ECO:0007669"/>
    <property type="project" value="UniProtKB-KW"/>
</dbReference>
<keyword evidence="9" id="KW-0961">Cell wall biogenesis/degradation</keyword>
<organism evidence="13 14">
    <name type="scientific">Saccharomycodes ludwigii</name>
    <dbReference type="NCBI Taxonomy" id="36035"/>
    <lineage>
        <taxon>Eukaryota</taxon>
        <taxon>Fungi</taxon>
        <taxon>Dikarya</taxon>
        <taxon>Ascomycota</taxon>
        <taxon>Saccharomycotina</taxon>
        <taxon>Saccharomycetes</taxon>
        <taxon>Saccharomycodales</taxon>
        <taxon>Saccharomycodaceae</taxon>
        <taxon>Saccharomycodes</taxon>
    </lineage>
</organism>
<dbReference type="CDD" id="cd04190">
    <property type="entry name" value="Chitin_synth_C"/>
    <property type="match status" value="1"/>
</dbReference>
<evidence type="ECO:0000256" key="6">
    <source>
        <dbReference type="ARBA" id="ARBA00022692"/>
    </source>
</evidence>
<evidence type="ECO:0000259" key="12">
    <source>
        <dbReference type="Pfam" id="PF08407"/>
    </source>
</evidence>
<name>A0A376B8F8_9ASCO</name>
<feature type="region of interest" description="Disordered" evidence="10">
    <location>
        <begin position="354"/>
        <end position="413"/>
    </location>
</feature>
<reference evidence="14" key="1">
    <citation type="submission" date="2018-06" db="EMBL/GenBank/DDBJ databases">
        <authorList>
            <person name="Guldener U."/>
        </authorList>
    </citation>
    <scope>NUCLEOTIDE SEQUENCE [LARGE SCALE GENOMIC DNA]</scope>
    <source>
        <strain evidence="14">UTAD17</strain>
    </source>
</reference>
<evidence type="ECO:0000256" key="10">
    <source>
        <dbReference type="SAM" id="MobiDB-lite"/>
    </source>
</evidence>
<feature type="transmembrane region" description="Helical" evidence="11">
    <location>
        <begin position="869"/>
        <end position="892"/>
    </location>
</feature>
<dbReference type="InterPro" id="IPR029044">
    <property type="entry name" value="Nucleotide-diphossugar_trans"/>
</dbReference>
<evidence type="ECO:0000256" key="3">
    <source>
        <dbReference type="ARBA" id="ARBA00022475"/>
    </source>
</evidence>
<feature type="transmembrane region" description="Helical" evidence="11">
    <location>
        <begin position="939"/>
        <end position="961"/>
    </location>
</feature>
<dbReference type="PANTHER" id="PTHR22914">
    <property type="entry name" value="CHITIN SYNTHASE"/>
    <property type="match status" value="1"/>
</dbReference>
<keyword evidence="7 11" id="KW-1133">Transmembrane helix</keyword>
<feature type="compositionally biased region" description="Low complexity" evidence="10">
    <location>
        <begin position="20"/>
        <end position="34"/>
    </location>
</feature>
<feature type="transmembrane region" description="Helical" evidence="11">
    <location>
        <begin position="989"/>
        <end position="1011"/>
    </location>
</feature>
<dbReference type="GO" id="GO:0006031">
    <property type="term" value="P:chitin biosynthetic process"/>
    <property type="evidence" value="ECO:0007669"/>
    <property type="project" value="TreeGrafter"/>
</dbReference>
<feature type="transmembrane region" description="Helical" evidence="11">
    <location>
        <begin position="904"/>
        <end position="927"/>
    </location>
</feature>
<feature type="transmembrane region" description="Helical" evidence="11">
    <location>
        <begin position="1017"/>
        <end position="1037"/>
    </location>
</feature>
<evidence type="ECO:0000256" key="11">
    <source>
        <dbReference type="SAM" id="Phobius"/>
    </source>
</evidence>
<gene>
    <name evidence="13" type="ORF">SCODWIG_02713</name>
</gene>
<comment type="subcellular location">
    <subcellularLocation>
        <location evidence="1">Cell membrane</location>
        <topology evidence="1">Multi-pass membrane protein</topology>
    </subcellularLocation>
</comment>